<dbReference type="Pfam" id="PF04966">
    <property type="entry name" value="OprB"/>
    <property type="match status" value="1"/>
</dbReference>
<dbReference type="InterPro" id="IPR038673">
    <property type="entry name" value="OprB_sf"/>
</dbReference>
<organism evidence="4 5">
    <name type="scientific">Aetokthonos hydrillicola Thurmond2011</name>
    <dbReference type="NCBI Taxonomy" id="2712845"/>
    <lineage>
        <taxon>Bacteria</taxon>
        <taxon>Bacillati</taxon>
        <taxon>Cyanobacteriota</taxon>
        <taxon>Cyanophyceae</taxon>
        <taxon>Nostocales</taxon>
        <taxon>Hapalosiphonaceae</taxon>
        <taxon>Aetokthonos</taxon>
    </lineage>
</organism>
<evidence type="ECO:0000256" key="2">
    <source>
        <dbReference type="RuleBase" id="RU363072"/>
    </source>
</evidence>
<dbReference type="RefSeq" id="WP_208352021.1">
    <property type="nucleotide sequence ID" value="NZ_JAALHA020000018.1"/>
</dbReference>
<comment type="similarity">
    <text evidence="1 2">Belongs to the OprB family.</text>
</comment>
<dbReference type="NCBIfam" id="NF033921">
    <property type="entry name" value="por_somb"/>
    <property type="match status" value="2"/>
</dbReference>
<reference evidence="5" key="1">
    <citation type="journal article" date="2021" name="Science">
        <title>Hunting the eagle killer: A cyanobacterial neurotoxin causes vacuolar myelinopathy.</title>
        <authorList>
            <person name="Breinlinger S."/>
            <person name="Phillips T.J."/>
            <person name="Haram B.N."/>
            <person name="Mares J."/>
            <person name="Martinez Yerena J.A."/>
            <person name="Hrouzek P."/>
            <person name="Sobotka R."/>
            <person name="Henderson W.M."/>
            <person name="Schmieder P."/>
            <person name="Williams S.M."/>
            <person name="Lauderdale J.D."/>
            <person name="Wilde H.D."/>
            <person name="Gerrin W."/>
            <person name="Kust A."/>
            <person name="Washington J.W."/>
            <person name="Wagner C."/>
            <person name="Geier B."/>
            <person name="Liebeke M."/>
            <person name="Enke H."/>
            <person name="Niedermeyer T.H.J."/>
            <person name="Wilde S.B."/>
        </authorList>
    </citation>
    <scope>NUCLEOTIDE SEQUENCE [LARGE SCALE GENOMIC DNA]</scope>
    <source>
        <strain evidence="5">Thurmond2011</strain>
    </source>
</reference>
<protein>
    <submittedName>
        <fullName evidence="4">Iron uptake porin</fullName>
    </submittedName>
</protein>
<dbReference type="PANTHER" id="PTHR43308:SF1">
    <property type="entry name" value="OUTER MEMBRANE PROTEIN ALPHA"/>
    <property type="match status" value="1"/>
</dbReference>
<dbReference type="InterPro" id="IPR047684">
    <property type="entry name" value="Por_som-like"/>
</dbReference>
<dbReference type="PANTHER" id="PTHR43308">
    <property type="entry name" value="OUTER MEMBRANE PROTEIN ALPHA-RELATED"/>
    <property type="match status" value="1"/>
</dbReference>
<feature type="domain" description="SLH" evidence="3">
    <location>
        <begin position="63"/>
        <end position="127"/>
    </location>
</feature>
<dbReference type="AlphaFoldDB" id="A0AAP5IBI8"/>
<proteinExistence type="inferred from homology"/>
<evidence type="ECO:0000313" key="4">
    <source>
        <dbReference type="EMBL" id="MDR9898481.1"/>
    </source>
</evidence>
<evidence type="ECO:0000259" key="3">
    <source>
        <dbReference type="PROSITE" id="PS51272"/>
    </source>
</evidence>
<evidence type="ECO:0000256" key="1">
    <source>
        <dbReference type="ARBA" id="ARBA00008769"/>
    </source>
</evidence>
<keyword evidence="2" id="KW-0732">Signal</keyword>
<dbReference type="InterPro" id="IPR051465">
    <property type="entry name" value="Cell_Envelope_Struct_Comp"/>
</dbReference>
<dbReference type="Pfam" id="PF00395">
    <property type="entry name" value="SLH"/>
    <property type="match status" value="1"/>
</dbReference>
<feature type="signal peptide" evidence="2">
    <location>
        <begin position="1"/>
        <end position="21"/>
    </location>
</feature>
<feature type="chain" id="PRO_5042673282" evidence="2">
    <location>
        <begin position="22"/>
        <end position="586"/>
    </location>
</feature>
<evidence type="ECO:0000313" key="5">
    <source>
        <dbReference type="Proteomes" id="UP000667802"/>
    </source>
</evidence>
<dbReference type="InterPro" id="IPR007049">
    <property type="entry name" value="Carb-sel_porin_OprB"/>
</dbReference>
<keyword evidence="5" id="KW-1185">Reference proteome</keyword>
<dbReference type="Proteomes" id="UP000667802">
    <property type="component" value="Unassembled WGS sequence"/>
</dbReference>
<dbReference type="PROSITE" id="PS51272">
    <property type="entry name" value="SLH"/>
    <property type="match status" value="1"/>
</dbReference>
<name>A0AAP5IBI8_9CYAN</name>
<dbReference type="GO" id="GO:0008643">
    <property type="term" value="P:carbohydrate transport"/>
    <property type="evidence" value="ECO:0007669"/>
    <property type="project" value="InterPro"/>
</dbReference>
<comment type="caution">
    <text evidence="4">The sequence shown here is derived from an EMBL/GenBank/DDBJ whole genome shotgun (WGS) entry which is preliminary data.</text>
</comment>
<dbReference type="GO" id="GO:0016020">
    <property type="term" value="C:membrane"/>
    <property type="evidence" value="ECO:0007669"/>
    <property type="project" value="InterPro"/>
</dbReference>
<dbReference type="GO" id="GO:0015288">
    <property type="term" value="F:porin activity"/>
    <property type="evidence" value="ECO:0007669"/>
    <property type="project" value="InterPro"/>
</dbReference>
<dbReference type="Gene3D" id="2.40.160.180">
    <property type="entry name" value="Carbohydrate-selective porin OprB"/>
    <property type="match status" value="1"/>
</dbReference>
<dbReference type="EMBL" id="JAALHA020000018">
    <property type="protein sequence ID" value="MDR9898481.1"/>
    <property type="molecule type" value="Genomic_DNA"/>
</dbReference>
<gene>
    <name evidence="4" type="ORF">G7B40_028560</name>
</gene>
<dbReference type="InterPro" id="IPR001119">
    <property type="entry name" value="SLH_dom"/>
</dbReference>
<accession>A0AAP5IBI8</accession>
<sequence>MRKIWKFLLVSPAIFSSIVFAASTSIAGEIPASSPTTVAQVLTNSNGRVENNSQNNSMEQVNSVSQLSDVQPTDWAFQALQSLVERYGCIAGYPNGTYRGNRAMTRYEFAAGLNACLNRVNELIATATSDVVKKQDLATLQKLQEEYGAELAALRGRVDAVEAKTAELEAHQFSTTTKLNGVAIFAPVSIFAGDNARGDRINKNTIFVDRIRLNFDASFTGKDLLRTRIQATNFDALSGTSTFTPEGDLRFGGSTYGTGNNNRAGLDALLYSFPIGENTTVILEGNAGAADDFTNTVNPFLDGDGDSGALSNFGTRNPIYFPVAGSGAAIKHQFNKNLELSLGYLASSPSNPSSGNGLFNGPYGAIGQLTVKPINGLTIGLTYVNAYNSDLTAGSNRANLRSALLSENGFLPSVAGGPSQGTNPPGGSNAALPTNTLEALRGESLPVISNSYGIEASFQLSPKFVIGGWGGYTNARTLSTLGGRIPRGDLDIWNYAVTLAFPDLGSKGSVGGIIVGMEPRVTGVSRSLRNVIGKDPDISLHVEGLYQYKLSDNITITPGVIWITAPDHNTNNSGVVIGTVRTTFTF</sequence>